<feature type="non-terminal residue" evidence="2">
    <location>
        <position position="1"/>
    </location>
</feature>
<sequence length="211" mass="24056">DEVVRNFVREYKPLYSLLDIDHPKTFGAYDHWDYFFEHRRQVFEAINNALRVIPEIGQEYGKISGRYYGLVEPYRLDDADVVIMIIGSGAGACREAVDEMREKGTKAGMLKVRCFRPFPAEEVVKALKDKKAVAVMDRCACFGAEGSPLFTETCAAFFNRGLRMKLINYFYGLGGRDTVPSEFCDILRELSQIAETGEIKPPLVRYLAVRE</sequence>
<accession>X1MKT8</accession>
<feature type="domain" description="Pyruvate:ferredoxin oxidoreductase core" evidence="1">
    <location>
        <begin position="79"/>
        <end position="182"/>
    </location>
</feature>
<reference evidence="2" key="1">
    <citation type="journal article" date="2014" name="Front. Microbiol.">
        <title>High frequency of phylogenetically diverse reductive dehalogenase-homologous genes in deep subseafloor sedimentary metagenomes.</title>
        <authorList>
            <person name="Kawai M."/>
            <person name="Futagami T."/>
            <person name="Toyoda A."/>
            <person name="Takaki Y."/>
            <person name="Nishi S."/>
            <person name="Hori S."/>
            <person name="Arai W."/>
            <person name="Tsubouchi T."/>
            <person name="Morono Y."/>
            <person name="Uchiyama I."/>
            <person name="Ito T."/>
            <person name="Fujiyama A."/>
            <person name="Inagaki F."/>
            <person name="Takami H."/>
        </authorList>
    </citation>
    <scope>NUCLEOTIDE SEQUENCE</scope>
    <source>
        <strain evidence="2">Expedition CK06-06</strain>
    </source>
</reference>
<gene>
    <name evidence="2" type="ORF">S06H3_28961</name>
</gene>
<proteinExistence type="predicted"/>
<dbReference type="SUPFAM" id="SSF52922">
    <property type="entry name" value="TK C-terminal domain-like"/>
    <property type="match status" value="1"/>
</dbReference>
<dbReference type="PANTHER" id="PTHR32154">
    <property type="entry name" value="PYRUVATE-FLAVODOXIN OXIDOREDUCTASE-RELATED"/>
    <property type="match status" value="1"/>
</dbReference>
<dbReference type="InterPro" id="IPR009014">
    <property type="entry name" value="Transketo_C/PFOR_II"/>
</dbReference>
<protein>
    <recommendedName>
        <fullName evidence="1">Pyruvate:ferredoxin oxidoreductase core domain-containing protein</fullName>
    </recommendedName>
</protein>
<comment type="caution">
    <text evidence="2">The sequence shown here is derived from an EMBL/GenBank/DDBJ whole genome shotgun (WGS) entry which is preliminary data.</text>
</comment>
<dbReference type="Pfam" id="PF17147">
    <property type="entry name" value="PFOR_II"/>
    <property type="match status" value="1"/>
</dbReference>
<dbReference type="InterPro" id="IPR050722">
    <property type="entry name" value="Pyruvate:ferred/Flavod_OxRd"/>
</dbReference>
<evidence type="ECO:0000313" key="2">
    <source>
        <dbReference type="EMBL" id="GAI31903.1"/>
    </source>
</evidence>
<dbReference type="Gene3D" id="3.40.50.920">
    <property type="match status" value="1"/>
</dbReference>
<dbReference type="AlphaFoldDB" id="X1MKT8"/>
<dbReference type="FunFam" id="3.40.50.920:FF:000010">
    <property type="entry name" value="Pyruvate ferredoxin oxidoreductase, alpha subunit"/>
    <property type="match status" value="1"/>
</dbReference>
<organism evidence="2">
    <name type="scientific">marine sediment metagenome</name>
    <dbReference type="NCBI Taxonomy" id="412755"/>
    <lineage>
        <taxon>unclassified sequences</taxon>
        <taxon>metagenomes</taxon>
        <taxon>ecological metagenomes</taxon>
    </lineage>
</organism>
<dbReference type="InterPro" id="IPR033412">
    <property type="entry name" value="PFOR_II"/>
</dbReference>
<name>X1MKT8_9ZZZZ</name>
<dbReference type="EMBL" id="BARV01016941">
    <property type="protein sequence ID" value="GAI31903.1"/>
    <property type="molecule type" value="Genomic_DNA"/>
</dbReference>
<dbReference type="Gene3D" id="3.40.50.970">
    <property type="match status" value="1"/>
</dbReference>
<evidence type="ECO:0000259" key="1">
    <source>
        <dbReference type="Pfam" id="PF17147"/>
    </source>
</evidence>
<dbReference type="GO" id="GO:0006979">
    <property type="term" value="P:response to oxidative stress"/>
    <property type="evidence" value="ECO:0007669"/>
    <property type="project" value="TreeGrafter"/>
</dbReference>
<dbReference type="PANTHER" id="PTHR32154:SF0">
    <property type="entry name" value="PYRUVATE-FLAVODOXIN OXIDOREDUCTASE-RELATED"/>
    <property type="match status" value="1"/>
</dbReference>